<keyword evidence="2" id="KW-1185">Reference proteome</keyword>
<name>A0AAV6V6P4_9ARAC</name>
<gene>
    <name evidence="1" type="ORF">JTE90_014102</name>
</gene>
<organism evidence="1 2">
    <name type="scientific">Oedothorax gibbosus</name>
    <dbReference type="NCBI Taxonomy" id="931172"/>
    <lineage>
        <taxon>Eukaryota</taxon>
        <taxon>Metazoa</taxon>
        <taxon>Ecdysozoa</taxon>
        <taxon>Arthropoda</taxon>
        <taxon>Chelicerata</taxon>
        <taxon>Arachnida</taxon>
        <taxon>Araneae</taxon>
        <taxon>Araneomorphae</taxon>
        <taxon>Entelegynae</taxon>
        <taxon>Araneoidea</taxon>
        <taxon>Linyphiidae</taxon>
        <taxon>Erigoninae</taxon>
        <taxon>Oedothorax</taxon>
    </lineage>
</organism>
<reference evidence="1 2" key="1">
    <citation type="journal article" date="2022" name="Nat. Ecol. Evol.">
        <title>A masculinizing supergene underlies an exaggerated male reproductive morph in a spider.</title>
        <authorList>
            <person name="Hendrickx F."/>
            <person name="De Corte Z."/>
            <person name="Sonet G."/>
            <person name="Van Belleghem S.M."/>
            <person name="Kostlbacher S."/>
            <person name="Vangestel C."/>
        </authorList>
    </citation>
    <scope>NUCLEOTIDE SEQUENCE [LARGE SCALE GENOMIC DNA]</scope>
    <source>
        <strain evidence="1">W744_W776</strain>
    </source>
</reference>
<dbReference type="Proteomes" id="UP000827092">
    <property type="component" value="Unassembled WGS sequence"/>
</dbReference>
<dbReference type="EMBL" id="JAFNEN010000142">
    <property type="protein sequence ID" value="KAG8192244.1"/>
    <property type="molecule type" value="Genomic_DNA"/>
</dbReference>
<proteinExistence type="predicted"/>
<protein>
    <submittedName>
        <fullName evidence="1">Uncharacterized protein</fullName>
    </submittedName>
</protein>
<evidence type="ECO:0000313" key="2">
    <source>
        <dbReference type="Proteomes" id="UP000827092"/>
    </source>
</evidence>
<dbReference type="AlphaFoldDB" id="A0AAV6V6P4"/>
<sequence>MSPSTLRYLSVCQLRISEIPSADSHPVVCQNEHETGSSTLPFQARAFGYFLSLAVCVPSLLNKKGRFAAQNTFVFVRARTFEQIEVVVISCHDCDSRCWLGL</sequence>
<evidence type="ECO:0000313" key="1">
    <source>
        <dbReference type="EMBL" id="KAG8192244.1"/>
    </source>
</evidence>
<comment type="caution">
    <text evidence="1">The sequence shown here is derived from an EMBL/GenBank/DDBJ whole genome shotgun (WGS) entry which is preliminary data.</text>
</comment>
<accession>A0AAV6V6P4</accession>